<reference evidence="1 2" key="1">
    <citation type="journal article" date="2024" name="G3 (Bethesda)">
        <title>Genome assembly of Hibiscus sabdariffa L. provides insights into metabolisms of medicinal natural products.</title>
        <authorList>
            <person name="Kim T."/>
        </authorList>
    </citation>
    <scope>NUCLEOTIDE SEQUENCE [LARGE SCALE GENOMIC DNA]</scope>
    <source>
        <strain evidence="1">TK-2024</strain>
        <tissue evidence="1">Old leaves</tissue>
    </source>
</reference>
<evidence type="ECO:0000313" key="2">
    <source>
        <dbReference type="Proteomes" id="UP001396334"/>
    </source>
</evidence>
<name>A0ABR2PCS1_9ROSI</name>
<dbReference type="Proteomes" id="UP001396334">
    <property type="component" value="Unassembled WGS sequence"/>
</dbReference>
<accession>A0ABR2PCS1</accession>
<keyword evidence="2" id="KW-1185">Reference proteome</keyword>
<evidence type="ECO:0000313" key="1">
    <source>
        <dbReference type="EMBL" id="KAK8986241.1"/>
    </source>
</evidence>
<sequence>MHVDVNGSFGGSGFILVATIDLVEMDNVMKEAPGVVHSYGGDGEVRVGNKASHAAMVKGKDVTSLGDGVTLGDFYVVINEADYVITRKEVVGGLAPVVVVLVGEGDDIQVQSNLTTTKGVDELAKYVQESVPPAQGVSLGDSVNAANPTECGVRVSH</sequence>
<gene>
    <name evidence="1" type="ORF">V6N11_013735</name>
</gene>
<protein>
    <submittedName>
        <fullName evidence="1">Uncharacterized protein</fullName>
    </submittedName>
</protein>
<organism evidence="1 2">
    <name type="scientific">Hibiscus sabdariffa</name>
    <name type="common">roselle</name>
    <dbReference type="NCBI Taxonomy" id="183260"/>
    <lineage>
        <taxon>Eukaryota</taxon>
        <taxon>Viridiplantae</taxon>
        <taxon>Streptophyta</taxon>
        <taxon>Embryophyta</taxon>
        <taxon>Tracheophyta</taxon>
        <taxon>Spermatophyta</taxon>
        <taxon>Magnoliopsida</taxon>
        <taxon>eudicotyledons</taxon>
        <taxon>Gunneridae</taxon>
        <taxon>Pentapetalae</taxon>
        <taxon>rosids</taxon>
        <taxon>malvids</taxon>
        <taxon>Malvales</taxon>
        <taxon>Malvaceae</taxon>
        <taxon>Malvoideae</taxon>
        <taxon>Hibiscus</taxon>
    </lineage>
</organism>
<comment type="caution">
    <text evidence="1">The sequence shown here is derived from an EMBL/GenBank/DDBJ whole genome shotgun (WGS) entry which is preliminary data.</text>
</comment>
<proteinExistence type="predicted"/>
<dbReference type="EMBL" id="JBBPBN010000064">
    <property type="protein sequence ID" value="KAK8986241.1"/>
    <property type="molecule type" value="Genomic_DNA"/>
</dbReference>